<sequence>MARGSWALEASSVMPPTSANWWPSGRARTATATSCFTPRSSWTRRRGSRSISPWTTAAVSSRTWMELWVSSLHGEGWILRGVIGRIPGRARAQGGELAASFWPLCWESLGSSLGPQGPLGCPGAEPCLSWGPGTGEHSAWEELGDVRSRCRTPCPAYEVLTGGSSFPAFPALPPSR</sequence>
<proteinExistence type="predicted"/>
<dbReference type="AlphaFoldDB" id="A0A8C9IAA9"/>
<evidence type="ECO:0000313" key="2">
    <source>
        <dbReference type="Proteomes" id="UP000694416"/>
    </source>
</evidence>
<dbReference type="Ensembl" id="ENSPTET00000045931.1">
    <property type="protein sequence ID" value="ENSPTEP00000033541.1"/>
    <property type="gene ID" value="ENSPTEG00000032009.1"/>
</dbReference>
<dbReference type="Proteomes" id="UP000694416">
    <property type="component" value="Unplaced"/>
</dbReference>
<accession>A0A8C9IAA9</accession>
<keyword evidence="2" id="KW-1185">Reference proteome</keyword>
<reference evidence="1" key="2">
    <citation type="submission" date="2025-09" db="UniProtKB">
        <authorList>
            <consortium name="Ensembl"/>
        </authorList>
    </citation>
    <scope>IDENTIFICATION</scope>
</reference>
<reference evidence="1" key="1">
    <citation type="submission" date="2025-08" db="UniProtKB">
        <authorList>
            <consortium name="Ensembl"/>
        </authorList>
    </citation>
    <scope>IDENTIFICATION</scope>
</reference>
<protein>
    <submittedName>
        <fullName evidence="1">Uncharacterized protein</fullName>
    </submittedName>
</protein>
<evidence type="ECO:0000313" key="1">
    <source>
        <dbReference type="Ensembl" id="ENSPTEP00000033541.1"/>
    </source>
</evidence>
<organism evidence="1 2">
    <name type="scientific">Piliocolobus tephrosceles</name>
    <name type="common">Ugandan red Colobus</name>
    <dbReference type="NCBI Taxonomy" id="591936"/>
    <lineage>
        <taxon>Eukaryota</taxon>
        <taxon>Metazoa</taxon>
        <taxon>Chordata</taxon>
        <taxon>Craniata</taxon>
        <taxon>Vertebrata</taxon>
        <taxon>Euteleostomi</taxon>
        <taxon>Mammalia</taxon>
        <taxon>Eutheria</taxon>
        <taxon>Euarchontoglires</taxon>
        <taxon>Primates</taxon>
        <taxon>Haplorrhini</taxon>
        <taxon>Catarrhini</taxon>
        <taxon>Cercopithecidae</taxon>
        <taxon>Colobinae</taxon>
        <taxon>Piliocolobus</taxon>
    </lineage>
</organism>
<name>A0A8C9IAA9_9PRIM</name>